<sequence>MHSNKPLLYPAQTSTPKSPPRSPTQYKSSSPQCGYDPDWVAPTSQFTINPEQNSFITMPTSEFIQHLPTGKPDILHPDVLSESDTGVELIFVV</sequence>
<evidence type="ECO:0000256" key="1">
    <source>
        <dbReference type="SAM" id="MobiDB-lite"/>
    </source>
</evidence>
<comment type="caution">
    <text evidence="2">The sequence shown here is derived from an EMBL/GenBank/DDBJ whole genome shotgun (WGS) entry which is preliminary data.</text>
</comment>
<evidence type="ECO:0000313" key="3">
    <source>
        <dbReference type="Proteomes" id="UP000265520"/>
    </source>
</evidence>
<dbReference type="AlphaFoldDB" id="A0A392LYU6"/>
<dbReference type="EMBL" id="LXQA010000730">
    <property type="protein sequence ID" value="MCH80146.1"/>
    <property type="molecule type" value="Genomic_DNA"/>
</dbReference>
<dbReference type="Proteomes" id="UP000265520">
    <property type="component" value="Unassembled WGS sequence"/>
</dbReference>
<accession>A0A392LYU6</accession>
<gene>
    <name evidence="2" type="ORF">A2U01_0000908</name>
</gene>
<protein>
    <submittedName>
        <fullName evidence="2">Uncharacterized protein</fullName>
    </submittedName>
</protein>
<organism evidence="2 3">
    <name type="scientific">Trifolium medium</name>
    <dbReference type="NCBI Taxonomy" id="97028"/>
    <lineage>
        <taxon>Eukaryota</taxon>
        <taxon>Viridiplantae</taxon>
        <taxon>Streptophyta</taxon>
        <taxon>Embryophyta</taxon>
        <taxon>Tracheophyta</taxon>
        <taxon>Spermatophyta</taxon>
        <taxon>Magnoliopsida</taxon>
        <taxon>eudicotyledons</taxon>
        <taxon>Gunneridae</taxon>
        <taxon>Pentapetalae</taxon>
        <taxon>rosids</taxon>
        <taxon>fabids</taxon>
        <taxon>Fabales</taxon>
        <taxon>Fabaceae</taxon>
        <taxon>Papilionoideae</taxon>
        <taxon>50 kb inversion clade</taxon>
        <taxon>NPAAA clade</taxon>
        <taxon>Hologalegina</taxon>
        <taxon>IRL clade</taxon>
        <taxon>Trifolieae</taxon>
        <taxon>Trifolium</taxon>
    </lineage>
</organism>
<name>A0A392LYU6_9FABA</name>
<proteinExistence type="predicted"/>
<evidence type="ECO:0000313" key="2">
    <source>
        <dbReference type="EMBL" id="MCH80146.1"/>
    </source>
</evidence>
<reference evidence="2 3" key="1">
    <citation type="journal article" date="2018" name="Front. Plant Sci.">
        <title>Red Clover (Trifolium pratense) and Zigzag Clover (T. medium) - A Picture of Genomic Similarities and Differences.</title>
        <authorList>
            <person name="Dluhosova J."/>
            <person name="Istvanek J."/>
            <person name="Nedelnik J."/>
            <person name="Repkova J."/>
        </authorList>
    </citation>
    <scope>NUCLEOTIDE SEQUENCE [LARGE SCALE GENOMIC DNA]</scope>
    <source>
        <strain evidence="3">cv. 10/8</strain>
        <tissue evidence="2">Leaf</tissue>
    </source>
</reference>
<feature type="region of interest" description="Disordered" evidence="1">
    <location>
        <begin position="1"/>
        <end position="34"/>
    </location>
</feature>
<keyword evidence="3" id="KW-1185">Reference proteome</keyword>